<proteinExistence type="predicted"/>
<feature type="compositionally biased region" description="Gly residues" evidence="1">
    <location>
        <begin position="137"/>
        <end position="147"/>
    </location>
</feature>
<accession>A0A2S5BFU8</accession>
<feature type="compositionally biased region" description="Low complexity" evidence="1">
    <location>
        <begin position="114"/>
        <end position="132"/>
    </location>
</feature>
<dbReference type="EMBL" id="PJQD01000013">
    <property type="protein sequence ID" value="POY75623.1"/>
    <property type="molecule type" value="Genomic_DNA"/>
</dbReference>
<dbReference type="Proteomes" id="UP000237144">
    <property type="component" value="Unassembled WGS sequence"/>
</dbReference>
<dbReference type="STRING" id="741276.A0A2S5BFU8"/>
<feature type="compositionally biased region" description="Low complexity" evidence="1">
    <location>
        <begin position="349"/>
        <end position="368"/>
    </location>
</feature>
<name>A0A2S5BFU8_9BASI</name>
<feature type="compositionally biased region" description="Pro residues" evidence="1">
    <location>
        <begin position="19"/>
        <end position="31"/>
    </location>
</feature>
<evidence type="ECO:0000256" key="1">
    <source>
        <dbReference type="SAM" id="MobiDB-lite"/>
    </source>
</evidence>
<protein>
    <submittedName>
        <fullName evidence="2">Uncharacterized protein</fullName>
    </submittedName>
</protein>
<organism evidence="2 3">
    <name type="scientific">Rhodotorula taiwanensis</name>
    <dbReference type="NCBI Taxonomy" id="741276"/>
    <lineage>
        <taxon>Eukaryota</taxon>
        <taxon>Fungi</taxon>
        <taxon>Dikarya</taxon>
        <taxon>Basidiomycota</taxon>
        <taxon>Pucciniomycotina</taxon>
        <taxon>Microbotryomycetes</taxon>
        <taxon>Sporidiobolales</taxon>
        <taxon>Sporidiobolaceae</taxon>
        <taxon>Rhodotorula</taxon>
    </lineage>
</organism>
<reference evidence="2 3" key="1">
    <citation type="journal article" date="2018" name="Front. Microbiol.">
        <title>Prospects for Fungal Bioremediation of Acidic Radioactive Waste Sites: Characterization and Genome Sequence of Rhodotorula taiwanensis MD1149.</title>
        <authorList>
            <person name="Tkavc R."/>
            <person name="Matrosova V.Y."/>
            <person name="Grichenko O.E."/>
            <person name="Gostincar C."/>
            <person name="Volpe R.P."/>
            <person name="Klimenkova P."/>
            <person name="Gaidamakova E.K."/>
            <person name="Zhou C.E."/>
            <person name="Stewart B.J."/>
            <person name="Lyman M.G."/>
            <person name="Malfatti S.A."/>
            <person name="Rubinfeld B."/>
            <person name="Courtot M."/>
            <person name="Singh J."/>
            <person name="Dalgard C.L."/>
            <person name="Hamilton T."/>
            <person name="Frey K.G."/>
            <person name="Gunde-Cimerman N."/>
            <person name="Dugan L."/>
            <person name="Daly M.J."/>
        </authorList>
    </citation>
    <scope>NUCLEOTIDE SEQUENCE [LARGE SCALE GENOMIC DNA]</scope>
    <source>
        <strain evidence="2 3">MD1149</strain>
    </source>
</reference>
<evidence type="ECO:0000313" key="3">
    <source>
        <dbReference type="Proteomes" id="UP000237144"/>
    </source>
</evidence>
<dbReference type="OrthoDB" id="2568455at2759"/>
<keyword evidence="3" id="KW-1185">Reference proteome</keyword>
<gene>
    <name evidence="2" type="ORF">BMF94_1245</name>
</gene>
<comment type="caution">
    <text evidence="2">The sequence shown here is derived from an EMBL/GenBank/DDBJ whole genome shotgun (WGS) entry which is preliminary data.</text>
</comment>
<feature type="compositionally biased region" description="Low complexity" evidence="1">
    <location>
        <begin position="68"/>
        <end position="87"/>
    </location>
</feature>
<sequence>MDDATVRPSNPLERAISSQPPPLPTSEPAAPPSALAPTPTRRAKPTATTTTASRLSFDYHQGRAAAQGRRGPSSPSPSPTMTRLPRSPASPTMAGAAPWRSPPQSPTLPHSPNSFSSPSVRPPASRRNSSSPTLVRGSGGGGGGGGHPHAQSIREQPREEDLEKFEDLCRRLYYDKDPTAARQVDQTLAKLPAGFRTTYARAMATIRTAFHRDEEIRRRREVEQILATCEPAATIKAAIGVSPHSDSVPAMRSAAARQARGHRLKAFVQANCVEAMPGTHPFFRGLFAALWVQANQAEARCVEWEVDVAVFTEAGSGDAWARDAVEILKGALGMSERIKSQAASTYADSTRTSRLSSARSETSSVRHSQPVMSSATTAPVVFERPAKKTSGPPPPVPPHRGSSARHRAPSDPFLDNKAPQSDVGLHAADEAGRVAIGSTPSSTSLLPLPSPISPLAYDGGLSSPTASTPFLLSTHAPASLPTTPLARSPLGSTSHRPIPTPAVAPEFRVFTLPPYLTNPELHELLRLFPSFIGAPVRRAAASAITTHELETKVSAVVHGDVSNGSAGGGGGGGASESAQYMRNAGWKGTLWQRFVLWLMRLFRLA</sequence>
<evidence type="ECO:0000313" key="2">
    <source>
        <dbReference type="EMBL" id="POY75623.1"/>
    </source>
</evidence>
<dbReference type="AlphaFoldDB" id="A0A2S5BFU8"/>
<feature type="compositionally biased region" description="Low complexity" evidence="1">
    <location>
        <begin position="32"/>
        <end position="56"/>
    </location>
</feature>
<feature type="region of interest" description="Disordered" evidence="1">
    <location>
        <begin position="1"/>
        <end position="161"/>
    </location>
</feature>
<feature type="region of interest" description="Disordered" evidence="1">
    <location>
        <begin position="339"/>
        <end position="420"/>
    </location>
</feature>